<dbReference type="Proteomes" id="UP000026915">
    <property type="component" value="Chromosome 1"/>
</dbReference>
<accession>A0A061DH35</accession>
<sequence length="88" mass="10515">MKLKNFLMTKMLIVGCDEAGRCPKYFTESSLHSSSKRDPSYNLMQISHCNSNRPQSNGSWLFHNSIVIFENFILKFRNKYFYIRNNYY</sequence>
<organism evidence="1 2">
    <name type="scientific">Theobroma cacao</name>
    <name type="common">Cacao</name>
    <name type="synonym">Cocoa</name>
    <dbReference type="NCBI Taxonomy" id="3641"/>
    <lineage>
        <taxon>Eukaryota</taxon>
        <taxon>Viridiplantae</taxon>
        <taxon>Streptophyta</taxon>
        <taxon>Embryophyta</taxon>
        <taxon>Tracheophyta</taxon>
        <taxon>Spermatophyta</taxon>
        <taxon>Magnoliopsida</taxon>
        <taxon>eudicotyledons</taxon>
        <taxon>Gunneridae</taxon>
        <taxon>Pentapetalae</taxon>
        <taxon>rosids</taxon>
        <taxon>malvids</taxon>
        <taxon>Malvales</taxon>
        <taxon>Malvaceae</taxon>
        <taxon>Byttnerioideae</taxon>
        <taxon>Theobroma</taxon>
    </lineage>
</organism>
<dbReference type="EMBL" id="CM001879">
    <property type="protein sequence ID" value="EOX91739.1"/>
    <property type="molecule type" value="Genomic_DNA"/>
</dbReference>
<proteinExistence type="predicted"/>
<protein>
    <submittedName>
        <fullName evidence="1">Uncharacterized protein</fullName>
    </submittedName>
</protein>
<name>A0A061DH35_THECC</name>
<evidence type="ECO:0000313" key="1">
    <source>
        <dbReference type="EMBL" id="EOX91739.1"/>
    </source>
</evidence>
<dbReference type="AlphaFoldDB" id="A0A061DH35"/>
<dbReference type="HOGENOM" id="CLU_2473453_0_0_1"/>
<dbReference type="InParanoid" id="A0A061DH35"/>
<dbReference type="Gramene" id="EOX91739">
    <property type="protein sequence ID" value="EOX91739"/>
    <property type="gene ID" value="TCM_000825"/>
</dbReference>
<reference evidence="1 2" key="1">
    <citation type="journal article" date="2013" name="Genome Biol.">
        <title>The genome sequence of the most widely cultivated cacao type and its use to identify candidate genes regulating pod color.</title>
        <authorList>
            <person name="Motamayor J.C."/>
            <person name="Mockaitis K."/>
            <person name="Schmutz J."/>
            <person name="Haiminen N."/>
            <person name="Iii D.L."/>
            <person name="Cornejo O."/>
            <person name="Findley S.D."/>
            <person name="Zheng P."/>
            <person name="Utro F."/>
            <person name="Royaert S."/>
            <person name="Saski C."/>
            <person name="Jenkins J."/>
            <person name="Podicheti R."/>
            <person name="Zhao M."/>
            <person name="Scheffler B.E."/>
            <person name="Stack J.C."/>
            <person name="Feltus F.A."/>
            <person name="Mustiga G.M."/>
            <person name="Amores F."/>
            <person name="Phillips W."/>
            <person name="Marelli J.P."/>
            <person name="May G.D."/>
            <person name="Shapiro H."/>
            <person name="Ma J."/>
            <person name="Bustamante C.D."/>
            <person name="Schnell R.J."/>
            <person name="Main D."/>
            <person name="Gilbert D."/>
            <person name="Parida L."/>
            <person name="Kuhn D.N."/>
        </authorList>
    </citation>
    <scope>NUCLEOTIDE SEQUENCE [LARGE SCALE GENOMIC DNA]</scope>
    <source>
        <strain evidence="2">cv. Matina 1-6</strain>
    </source>
</reference>
<gene>
    <name evidence="1" type="ORF">TCM_000825</name>
</gene>
<keyword evidence="2" id="KW-1185">Reference proteome</keyword>
<evidence type="ECO:0000313" key="2">
    <source>
        <dbReference type="Proteomes" id="UP000026915"/>
    </source>
</evidence>